<dbReference type="AlphaFoldDB" id="A0A1N7RZT4"/>
<name>A0A1N7RZT4_9BURK</name>
<dbReference type="Proteomes" id="UP000187012">
    <property type="component" value="Unassembled WGS sequence"/>
</dbReference>
<gene>
    <name evidence="2" type="ORF">BN2475_270026</name>
</gene>
<accession>A0A1N7RZT4</accession>
<protein>
    <submittedName>
        <fullName evidence="2">Uncharacterized protein</fullName>
    </submittedName>
</protein>
<dbReference type="STRING" id="1247936.BN2475_270026"/>
<evidence type="ECO:0000313" key="2">
    <source>
        <dbReference type="EMBL" id="SIT40638.1"/>
    </source>
</evidence>
<proteinExistence type="predicted"/>
<reference evidence="2 3" key="1">
    <citation type="submission" date="2016-12" db="EMBL/GenBank/DDBJ databases">
        <authorList>
            <person name="Song W.-J."/>
            <person name="Kurnit D.M."/>
        </authorList>
    </citation>
    <scope>NUCLEOTIDE SEQUENCE [LARGE SCALE GENOMIC DNA]</scope>
    <source>
        <strain evidence="2 3">STM7296</strain>
    </source>
</reference>
<organism evidence="2 3">
    <name type="scientific">Paraburkholderia ribeironis</name>
    <dbReference type="NCBI Taxonomy" id="1247936"/>
    <lineage>
        <taxon>Bacteria</taxon>
        <taxon>Pseudomonadati</taxon>
        <taxon>Pseudomonadota</taxon>
        <taxon>Betaproteobacteria</taxon>
        <taxon>Burkholderiales</taxon>
        <taxon>Burkholderiaceae</taxon>
        <taxon>Paraburkholderia</taxon>
    </lineage>
</organism>
<evidence type="ECO:0000256" key="1">
    <source>
        <dbReference type="SAM" id="MobiDB-lite"/>
    </source>
</evidence>
<dbReference type="OrthoDB" id="9043026at2"/>
<sequence>MRNQARPIAATSTTKLSDEEKSWRFLSDFDDQIILIDVSESIKFRGSNVREFDTRAFLVNATGGVGIHTGIHSLEDFPHLLPPMLSAANSALKDNEGGAAQAFTDTIKYTTLIYCWMFRRGFTRLAELGREDIQQLSAEVSEQGWWDLMQYQQALLQEATYILQDSERLFVIATQRDGTWNFSPESLSFRIGLPIHANNIPRWFRTATVTKQIPSFETFDKPTRAGLTRREHRMTLTTINRLALLDERFDGIRFNPFSKMGGELAAGDQRRARRLKKLLTVSFDDHTAATRDNVQSTSGQDIATPRHQGDAPTASLDALAQEIDTWARESAQQAVQAPSHHATPNMPLQIAVAGFKEALRWQYDYKDAILEVLRLLRDSLESKITEQRVVARPFTVEVVEKANSILASAGVPLRVNRASTYGDDPDGGNTASALVNTILFALYFIIATNLGRRPGEILGRAKNKRSYGLYRGCCVRVSDTIPFHRIETYIQKSIKAYATSWCNQLVADAVNFLEEIFQIARPLFTSPEPVKIDVEIARTEKLFRFPLFTEIGFNSERPIFDARQASTRFFRLAGIDPTIFMGRQMPFRRTFMTLYVHRFDSPELLALQQYMKDFSIESLLAYYRDKSNRLPEDSIKARYAAYETESLNIASMLKEERKFYLIEILTDLLAGQRRFGGGFARVVNALLKKLSLPENFKDAPLSEKAESIADELEQRGYRLVEGNTICMAGDAGKTREQSNCFDGERPRIELACPSMCSGCVHSISTEVGLSIYEEEMESALKTANDKRLPAALRKEAQALIETLKEVIESEKAMAEGTRVRFQRFADSWTTIREELVK</sequence>
<keyword evidence="3" id="KW-1185">Reference proteome</keyword>
<dbReference type="EMBL" id="CYGX02000027">
    <property type="protein sequence ID" value="SIT40638.1"/>
    <property type="molecule type" value="Genomic_DNA"/>
</dbReference>
<feature type="region of interest" description="Disordered" evidence="1">
    <location>
        <begin position="291"/>
        <end position="311"/>
    </location>
</feature>
<feature type="compositionally biased region" description="Polar residues" evidence="1">
    <location>
        <begin position="291"/>
        <end position="301"/>
    </location>
</feature>
<evidence type="ECO:0000313" key="3">
    <source>
        <dbReference type="Proteomes" id="UP000187012"/>
    </source>
</evidence>
<dbReference type="RefSeq" id="WP_094779940.1">
    <property type="nucleotide sequence ID" value="NZ_CYGX02000027.1"/>
</dbReference>